<dbReference type="InterPro" id="IPR055170">
    <property type="entry name" value="GFO_IDH_MocA-like_dom"/>
</dbReference>
<dbReference type="Gene3D" id="3.40.50.720">
    <property type="entry name" value="NAD(P)-binding Rossmann-like Domain"/>
    <property type="match status" value="1"/>
</dbReference>
<accession>A0A9X2B789</accession>
<evidence type="ECO:0000313" key="3">
    <source>
        <dbReference type="EMBL" id="MCJ8014687.1"/>
    </source>
</evidence>
<proteinExistence type="predicted"/>
<dbReference type="SUPFAM" id="SSF51735">
    <property type="entry name" value="NAD(P)-binding Rossmann-fold domains"/>
    <property type="match status" value="1"/>
</dbReference>
<name>A0A9X2B789_9BACL</name>
<dbReference type="Pfam" id="PF22725">
    <property type="entry name" value="GFO_IDH_MocA_C3"/>
    <property type="match status" value="1"/>
</dbReference>
<dbReference type="PANTHER" id="PTHR43249:SF1">
    <property type="entry name" value="D-GLUCOSIDE 3-DEHYDROGENASE"/>
    <property type="match status" value="1"/>
</dbReference>
<evidence type="ECO:0000259" key="2">
    <source>
        <dbReference type="Pfam" id="PF22725"/>
    </source>
</evidence>
<comment type="caution">
    <text evidence="3">The sequence shown here is derived from an EMBL/GenBank/DDBJ whole genome shotgun (WGS) entry which is preliminary data.</text>
</comment>
<dbReference type="PANTHER" id="PTHR43249">
    <property type="entry name" value="UDP-N-ACETYL-2-AMINO-2-DEOXY-D-GLUCURONATE OXIDASE"/>
    <property type="match status" value="1"/>
</dbReference>
<organism evidence="3 4">
    <name type="scientific">Paenibacillus mangrovi</name>
    <dbReference type="NCBI Taxonomy" id="2931978"/>
    <lineage>
        <taxon>Bacteria</taxon>
        <taxon>Bacillati</taxon>
        <taxon>Bacillota</taxon>
        <taxon>Bacilli</taxon>
        <taxon>Bacillales</taxon>
        <taxon>Paenibacillaceae</taxon>
        <taxon>Paenibacillus</taxon>
    </lineage>
</organism>
<feature type="domain" description="GFO/IDH/MocA-like oxidoreductase" evidence="2">
    <location>
        <begin position="131"/>
        <end position="255"/>
    </location>
</feature>
<reference evidence="3" key="1">
    <citation type="submission" date="2022-04" db="EMBL/GenBank/DDBJ databases">
        <title>Paenibacillus mangrovi sp. nov., a novel endophytic bacterium isolated from bark of Kandelia candel.</title>
        <authorList>
            <person name="Tuo L."/>
        </authorList>
    </citation>
    <scope>NUCLEOTIDE SEQUENCE</scope>
    <source>
        <strain evidence="3">KQZ6P-2</strain>
    </source>
</reference>
<dbReference type="Pfam" id="PF01408">
    <property type="entry name" value="GFO_IDH_MocA"/>
    <property type="match status" value="1"/>
</dbReference>
<dbReference type="AlphaFoldDB" id="A0A9X2B789"/>
<evidence type="ECO:0000259" key="1">
    <source>
        <dbReference type="Pfam" id="PF01408"/>
    </source>
</evidence>
<dbReference type="RefSeq" id="WP_244729774.1">
    <property type="nucleotide sequence ID" value="NZ_JALIRP010000013.1"/>
</dbReference>
<dbReference type="Gene3D" id="3.30.360.10">
    <property type="entry name" value="Dihydrodipicolinate Reductase, domain 2"/>
    <property type="match status" value="1"/>
</dbReference>
<gene>
    <name evidence="3" type="ORF">MUG84_23670</name>
</gene>
<protein>
    <submittedName>
        <fullName evidence="3">Gfo/Idh/MocA family oxidoreductase</fullName>
    </submittedName>
</protein>
<dbReference type="EMBL" id="JALIRP010000013">
    <property type="protein sequence ID" value="MCJ8014687.1"/>
    <property type="molecule type" value="Genomic_DNA"/>
</dbReference>
<feature type="domain" description="Gfo/Idh/MocA-like oxidoreductase N-terminal" evidence="1">
    <location>
        <begin position="5"/>
        <end position="120"/>
    </location>
</feature>
<dbReference type="GO" id="GO:0000166">
    <property type="term" value="F:nucleotide binding"/>
    <property type="evidence" value="ECO:0007669"/>
    <property type="project" value="InterPro"/>
</dbReference>
<dbReference type="InterPro" id="IPR000683">
    <property type="entry name" value="Gfo/Idh/MocA-like_OxRdtase_N"/>
</dbReference>
<sequence>MKNIGAAIIGCGSIFPLHAGAVMELENAELRIIIDTDLEKAQVAAQRYGCEAASDYRSLLGREDIQIVHVCTPHHEHAQMSIELLAAGKHVLTEKPMAENIASAIAMLEAARRSKAQLGITYQNRYNTASQMIHEYISSGHLGKLICMKGIVTWNRDPSYYGSAAWRGKWATEGGGLLINQTVHTLDLLQWFGGTVSSVKGSVTADVLGDTIEVEDTAHACIDFASGARALFYGTTAYGTDSPIDLEIVFEHGVLHQWRDTLYLWKDGQETKLYEPSQTQTEGKSYWGTSHGKLIADFYEHVQEDRPFWIDAEEGIKAMQLIADLYDYTRSHMGLRFPPA</sequence>
<keyword evidence="4" id="KW-1185">Reference proteome</keyword>
<dbReference type="SUPFAM" id="SSF55347">
    <property type="entry name" value="Glyceraldehyde-3-phosphate dehydrogenase-like, C-terminal domain"/>
    <property type="match status" value="1"/>
</dbReference>
<dbReference type="InterPro" id="IPR036291">
    <property type="entry name" value="NAD(P)-bd_dom_sf"/>
</dbReference>
<dbReference type="InterPro" id="IPR052515">
    <property type="entry name" value="Gfo/Idh/MocA_Oxidoreductase"/>
</dbReference>
<dbReference type="Proteomes" id="UP001139347">
    <property type="component" value="Unassembled WGS sequence"/>
</dbReference>
<evidence type="ECO:0000313" key="4">
    <source>
        <dbReference type="Proteomes" id="UP001139347"/>
    </source>
</evidence>